<proteinExistence type="predicted"/>
<dbReference type="SUPFAM" id="SSF56112">
    <property type="entry name" value="Protein kinase-like (PK-like)"/>
    <property type="match status" value="1"/>
</dbReference>
<dbReference type="InterPro" id="IPR011009">
    <property type="entry name" value="Kinase-like_dom_sf"/>
</dbReference>
<evidence type="ECO:0000259" key="1">
    <source>
        <dbReference type="Pfam" id="PF01636"/>
    </source>
</evidence>
<dbReference type="InterPro" id="IPR051678">
    <property type="entry name" value="AGP_Transferase"/>
</dbReference>
<accession>A0A319EAN5</accession>
<sequence>MAEISWTEQVIDDFFRARKSPTRNQCDELALSISDASALHPVDVPGSLSYTVVCARTKCQDNHDNDSVVVSFRESSSRLDNEMVSLAQTIHGDGCLVPYATNHGIMSGSDPPFGIYTMPLLPGIACMEALSYTPDMDPEEEVKHVYFMRHLARYFARGWSAPQPLDPNKRNECHAEISRRLALLKTSTSSIVAISIISELETILPHLFANEYPQVLSHGDFTKTNILVNPDTYEITGIVDWSLAAVQPFGLELDCLFLVTGCMDLRGWHNYTCRPRLLEAFWVEFWTVSGIEDGVEREKVRCMAEAARMIGAILRYSFERNPDGGPSEVLSKSEAMLCMLSAWLGGDNV</sequence>
<dbReference type="Gene3D" id="3.90.1200.10">
    <property type="match status" value="1"/>
</dbReference>
<dbReference type="EMBL" id="KZ826361">
    <property type="protein sequence ID" value="PYI05145.1"/>
    <property type="molecule type" value="Genomic_DNA"/>
</dbReference>
<reference evidence="2 3" key="1">
    <citation type="submission" date="2018-02" db="EMBL/GenBank/DDBJ databases">
        <title>The genomes of Aspergillus section Nigri reveals drivers in fungal speciation.</title>
        <authorList>
            <consortium name="DOE Joint Genome Institute"/>
            <person name="Vesth T.C."/>
            <person name="Nybo J."/>
            <person name="Theobald S."/>
            <person name="Brandl J."/>
            <person name="Frisvad J.C."/>
            <person name="Nielsen K.F."/>
            <person name="Lyhne E.K."/>
            <person name="Kogle M.E."/>
            <person name="Kuo A."/>
            <person name="Riley R."/>
            <person name="Clum A."/>
            <person name="Nolan M."/>
            <person name="Lipzen A."/>
            <person name="Salamov A."/>
            <person name="Henrissat B."/>
            <person name="Wiebenga A."/>
            <person name="De vries R.P."/>
            <person name="Grigoriev I.V."/>
            <person name="Mortensen U.H."/>
            <person name="Andersen M.R."/>
            <person name="Baker S.E."/>
        </authorList>
    </citation>
    <scope>NUCLEOTIDE SEQUENCE [LARGE SCALE GENOMIC DNA]</scope>
    <source>
        <strain evidence="2 3">CBS 121057</strain>
    </source>
</reference>
<protein>
    <recommendedName>
        <fullName evidence="1">Aminoglycoside phosphotransferase domain-containing protein</fullName>
    </recommendedName>
</protein>
<dbReference type="Proteomes" id="UP000248423">
    <property type="component" value="Unassembled WGS sequence"/>
</dbReference>
<dbReference type="PANTHER" id="PTHR21310">
    <property type="entry name" value="AMINOGLYCOSIDE PHOSPHOTRANSFERASE-RELATED-RELATED"/>
    <property type="match status" value="1"/>
</dbReference>
<gene>
    <name evidence="2" type="ORF">BO78DRAFT_448090</name>
</gene>
<organism evidence="2 3">
    <name type="scientific">Aspergillus sclerotiicarbonarius (strain CBS 121057 / IBT 28362)</name>
    <dbReference type="NCBI Taxonomy" id="1448318"/>
    <lineage>
        <taxon>Eukaryota</taxon>
        <taxon>Fungi</taxon>
        <taxon>Dikarya</taxon>
        <taxon>Ascomycota</taxon>
        <taxon>Pezizomycotina</taxon>
        <taxon>Eurotiomycetes</taxon>
        <taxon>Eurotiomycetidae</taxon>
        <taxon>Eurotiales</taxon>
        <taxon>Aspergillaceae</taxon>
        <taxon>Aspergillus</taxon>
        <taxon>Aspergillus subgen. Circumdati</taxon>
    </lineage>
</organism>
<dbReference type="InterPro" id="IPR002575">
    <property type="entry name" value="Aminoglycoside_PTrfase"/>
</dbReference>
<evidence type="ECO:0000313" key="3">
    <source>
        <dbReference type="Proteomes" id="UP000248423"/>
    </source>
</evidence>
<name>A0A319EAN5_ASPSB</name>
<keyword evidence="3" id="KW-1185">Reference proteome</keyword>
<dbReference type="VEuPathDB" id="FungiDB:BO78DRAFT_448090"/>
<dbReference type="OrthoDB" id="5598852at2759"/>
<dbReference type="STRING" id="1448318.A0A319EAN5"/>
<evidence type="ECO:0000313" key="2">
    <source>
        <dbReference type="EMBL" id="PYI05145.1"/>
    </source>
</evidence>
<dbReference type="AlphaFoldDB" id="A0A319EAN5"/>
<feature type="domain" description="Aminoglycoside phosphotransferase" evidence="1">
    <location>
        <begin position="159"/>
        <end position="256"/>
    </location>
</feature>
<dbReference type="Pfam" id="PF01636">
    <property type="entry name" value="APH"/>
    <property type="match status" value="1"/>
</dbReference>